<dbReference type="AlphaFoldDB" id="A0A517N4E9"/>
<organism evidence="2 3">
    <name type="scientific">Rubripirellula lacrimiformis</name>
    <dbReference type="NCBI Taxonomy" id="1930273"/>
    <lineage>
        <taxon>Bacteria</taxon>
        <taxon>Pseudomonadati</taxon>
        <taxon>Planctomycetota</taxon>
        <taxon>Planctomycetia</taxon>
        <taxon>Pirellulales</taxon>
        <taxon>Pirellulaceae</taxon>
        <taxon>Rubripirellula</taxon>
    </lineage>
</organism>
<dbReference type="RefSeq" id="WP_145167697.1">
    <property type="nucleotide sequence ID" value="NZ_CP036525.1"/>
</dbReference>
<keyword evidence="3" id="KW-1185">Reference proteome</keyword>
<evidence type="ECO:0000256" key="1">
    <source>
        <dbReference type="SAM" id="MobiDB-lite"/>
    </source>
</evidence>
<dbReference type="Proteomes" id="UP000318538">
    <property type="component" value="Chromosome"/>
</dbReference>
<dbReference type="OrthoDB" id="279469at2"/>
<gene>
    <name evidence="2" type="ORF">K227x_02470</name>
</gene>
<proteinExistence type="predicted"/>
<protein>
    <submittedName>
        <fullName evidence="2">Uncharacterized protein</fullName>
    </submittedName>
</protein>
<reference evidence="2 3" key="1">
    <citation type="submission" date="2019-02" db="EMBL/GenBank/DDBJ databases">
        <title>Deep-cultivation of Planctomycetes and their phenomic and genomic characterization uncovers novel biology.</title>
        <authorList>
            <person name="Wiegand S."/>
            <person name="Jogler M."/>
            <person name="Boedeker C."/>
            <person name="Pinto D."/>
            <person name="Vollmers J."/>
            <person name="Rivas-Marin E."/>
            <person name="Kohn T."/>
            <person name="Peeters S.H."/>
            <person name="Heuer A."/>
            <person name="Rast P."/>
            <person name="Oberbeckmann S."/>
            <person name="Bunk B."/>
            <person name="Jeske O."/>
            <person name="Meyerdierks A."/>
            <person name="Storesund J.E."/>
            <person name="Kallscheuer N."/>
            <person name="Luecker S."/>
            <person name="Lage O.M."/>
            <person name="Pohl T."/>
            <person name="Merkel B.J."/>
            <person name="Hornburger P."/>
            <person name="Mueller R.-W."/>
            <person name="Bruemmer F."/>
            <person name="Labrenz M."/>
            <person name="Spormann A.M."/>
            <person name="Op den Camp H."/>
            <person name="Overmann J."/>
            <person name="Amann R."/>
            <person name="Jetten M.S.M."/>
            <person name="Mascher T."/>
            <person name="Medema M.H."/>
            <person name="Devos D.P."/>
            <person name="Kaster A.-K."/>
            <person name="Ovreas L."/>
            <person name="Rohde M."/>
            <person name="Galperin M.Y."/>
            <person name="Jogler C."/>
        </authorList>
    </citation>
    <scope>NUCLEOTIDE SEQUENCE [LARGE SCALE GENOMIC DNA]</scope>
    <source>
        <strain evidence="2 3">K22_7</strain>
    </source>
</reference>
<feature type="region of interest" description="Disordered" evidence="1">
    <location>
        <begin position="125"/>
        <end position="169"/>
    </location>
</feature>
<evidence type="ECO:0000313" key="2">
    <source>
        <dbReference type="EMBL" id="QDT01878.1"/>
    </source>
</evidence>
<feature type="region of interest" description="Disordered" evidence="1">
    <location>
        <begin position="1"/>
        <end position="27"/>
    </location>
</feature>
<dbReference type="EMBL" id="CP036525">
    <property type="protein sequence ID" value="QDT01878.1"/>
    <property type="molecule type" value="Genomic_DNA"/>
</dbReference>
<accession>A0A517N4E9</accession>
<name>A0A517N4E9_9BACT</name>
<dbReference type="KEGG" id="rlc:K227x_02470"/>
<sequence>MDNESDQQPDTSRISEPPDPQSFSGTPRRLVRLKLTPVIWVMIAGVAMLGVRERLRDRPSATVLNYIGDGRWVPIRHREPIQQFELLGVQVRLPDGWELLSRTSNDRELRPTFVHQSSGSIVQLFPAVGPDPMARDQASDSESPQGPDSAKDSSPPDQPKSPVLASDSAVTVASSPKVRWTAFSQRMHVEIADTVGGTLPLTWNQVDPRRIGRWTDGRVQVGMIAISPPTKSSIKSEIDQFCDSITSLP</sequence>
<evidence type="ECO:0000313" key="3">
    <source>
        <dbReference type="Proteomes" id="UP000318538"/>
    </source>
</evidence>